<evidence type="ECO:0000256" key="4">
    <source>
        <dbReference type="ARBA" id="ARBA00022603"/>
    </source>
</evidence>
<evidence type="ECO:0000256" key="2">
    <source>
        <dbReference type="ARBA" id="ARBA00008711"/>
    </source>
</evidence>
<evidence type="ECO:0000256" key="1">
    <source>
        <dbReference type="ARBA" id="ARBA00001286"/>
    </source>
</evidence>
<dbReference type="Gene3D" id="1.10.10.10">
    <property type="entry name" value="Winged helix-like DNA-binding domain superfamily/Winged helix DNA-binding domain"/>
    <property type="match status" value="1"/>
</dbReference>
<evidence type="ECO:0000259" key="11">
    <source>
        <dbReference type="Pfam" id="PF02870"/>
    </source>
</evidence>
<reference evidence="12" key="2">
    <citation type="journal article" date="2021" name="PeerJ">
        <title>Extensive microbial diversity within the chicken gut microbiome revealed by metagenomics and culture.</title>
        <authorList>
            <person name="Gilroy R."/>
            <person name="Ravi A."/>
            <person name="Getino M."/>
            <person name="Pursley I."/>
            <person name="Horton D.L."/>
            <person name="Alikhan N.F."/>
            <person name="Baker D."/>
            <person name="Gharbi K."/>
            <person name="Hall N."/>
            <person name="Watson M."/>
            <person name="Adriaenssens E.M."/>
            <person name="Foster-Nyarko E."/>
            <person name="Jarju S."/>
            <person name="Secka A."/>
            <person name="Antonio M."/>
            <person name="Oren A."/>
            <person name="Chaudhuri R.R."/>
            <person name="La Ragione R."/>
            <person name="Hildebrand F."/>
            <person name="Pallen M.J."/>
        </authorList>
    </citation>
    <scope>NUCLEOTIDE SEQUENCE</scope>
    <source>
        <strain evidence="12">7463</strain>
    </source>
</reference>
<feature type="active site" description="Nucleophile; methyl group acceptor" evidence="9">
    <location>
        <position position="140"/>
    </location>
</feature>
<dbReference type="InterPro" id="IPR036217">
    <property type="entry name" value="MethylDNA_cys_MeTrfase_DNAb"/>
</dbReference>
<feature type="domain" description="Methylated-DNA-[protein]-cysteine S-methyltransferase DNA binding" evidence="10">
    <location>
        <begin position="89"/>
        <end position="168"/>
    </location>
</feature>
<evidence type="ECO:0000256" key="3">
    <source>
        <dbReference type="ARBA" id="ARBA00022490"/>
    </source>
</evidence>
<comment type="catalytic activity">
    <reaction evidence="1 9">
        <text>a 4-O-methyl-thymidine in DNA + L-cysteinyl-[protein] = a thymidine in DNA + S-methyl-L-cysteinyl-[protein]</text>
        <dbReference type="Rhea" id="RHEA:53428"/>
        <dbReference type="Rhea" id="RHEA-COMP:10131"/>
        <dbReference type="Rhea" id="RHEA-COMP:10132"/>
        <dbReference type="Rhea" id="RHEA-COMP:13555"/>
        <dbReference type="Rhea" id="RHEA-COMP:13556"/>
        <dbReference type="ChEBI" id="CHEBI:29950"/>
        <dbReference type="ChEBI" id="CHEBI:82612"/>
        <dbReference type="ChEBI" id="CHEBI:137386"/>
        <dbReference type="ChEBI" id="CHEBI:137387"/>
        <dbReference type="EC" id="2.1.1.63"/>
    </reaction>
</comment>
<evidence type="ECO:0000259" key="10">
    <source>
        <dbReference type="Pfam" id="PF01035"/>
    </source>
</evidence>
<gene>
    <name evidence="12" type="ORF">IAC56_01510</name>
</gene>
<sequence length="173" mass="19410">MNCEICFTQWDSPCGRLMLASIGNKLVMNDWLEGWHHEAIMKRFNRLLNTPNWKEKTTPVISQAINELEAYFHGQSNPFNLDIDLIGTEFQLNVWRALQTIPYGKLVSYKDIAQSIGTPRAIRAVGGAVGQNPISIIIPCHRVVGTDRSLTGYGGGYEAKQFLLNLENGSLIF</sequence>
<comment type="catalytic activity">
    <reaction evidence="8 9">
        <text>a 6-O-methyl-2'-deoxyguanosine in DNA + L-cysteinyl-[protein] = S-methyl-L-cysteinyl-[protein] + a 2'-deoxyguanosine in DNA</text>
        <dbReference type="Rhea" id="RHEA:24000"/>
        <dbReference type="Rhea" id="RHEA-COMP:10131"/>
        <dbReference type="Rhea" id="RHEA-COMP:10132"/>
        <dbReference type="Rhea" id="RHEA-COMP:11367"/>
        <dbReference type="Rhea" id="RHEA-COMP:11368"/>
        <dbReference type="ChEBI" id="CHEBI:29950"/>
        <dbReference type="ChEBI" id="CHEBI:82612"/>
        <dbReference type="ChEBI" id="CHEBI:85445"/>
        <dbReference type="ChEBI" id="CHEBI:85448"/>
        <dbReference type="EC" id="2.1.1.63"/>
    </reaction>
</comment>
<keyword evidence="3 9" id="KW-0963">Cytoplasm</keyword>
<dbReference type="PROSITE" id="PS00374">
    <property type="entry name" value="MGMT"/>
    <property type="match status" value="1"/>
</dbReference>
<dbReference type="AlphaFoldDB" id="A0A9D1IJG4"/>
<dbReference type="GO" id="GO:0032259">
    <property type="term" value="P:methylation"/>
    <property type="evidence" value="ECO:0007669"/>
    <property type="project" value="UniProtKB-KW"/>
</dbReference>
<evidence type="ECO:0000256" key="5">
    <source>
        <dbReference type="ARBA" id="ARBA00022679"/>
    </source>
</evidence>
<comment type="similarity">
    <text evidence="2 9">Belongs to the MGMT family.</text>
</comment>
<comment type="subcellular location">
    <subcellularLocation>
        <location evidence="9">Cytoplasm</location>
    </subcellularLocation>
</comment>
<dbReference type="InterPro" id="IPR036388">
    <property type="entry name" value="WH-like_DNA-bd_sf"/>
</dbReference>
<dbReference type="InterPro" id="IPR036631">
    <property type="entry name" value="MGMT_N_sf"/>
</dbReference>
<dbReference type="SUPFAM" id="SSF46767">
    <property type="entry name" value="Methylated DNA-protein cysteine methyltransferase, C-terminal domain"/>
    <property type="match status" value="1"/>
</dbReference>
<keyword evidence="7 9" id="KW-0234">DNA repair</keyword>
<dbReference type="Gene3D" id="3.30.160.70">
    <property type="entry name" value="Methylated DNA-protein cysteine methyltransferase domain"/>
    <property type="match status" value="1"/>
</dbReference>
<comment type="miscellaneous">
    <text evidence="9">This enzyme catalyzes only one turnover and therefore is not strictly catalytic. According to one definition, an enzyme is a biocatalyst that acts repeatedly and over many reaction cycles.</text>
</comment>
<dbReference type="PANTHER" id="PTHR10815">
    <property type="entry name" value="METHYLATED-DNA--PROTEIN-CYSTEINE METHYLTRANSFERASE"/>
    <property type="match status" value="1"/>
</dbReference>
<keyword evidence="5 9" id="KW-0808">Transferase</keyword>
<name>A0A9D1IJG4_9BURK</name>
<comment type="caution">
    <text evidence="12">The sequence shown here is derived from an EMBL/GenBank/DDBJ whole genome shotgun (WGS) entry which is preliminary data.</text>
</comment>
<dbReference type="NCBIfam" id="TIGR00589">
    <property type="entry name" value="ogt"/>
    <property type="match status" value="1"/>
</dbReference>
<dbReference type="EC" id="2.1.1.63" evidence="9"/>
<evidence type="ECO:0000313" key="13">
    <source>
        <dbReference type="Proteomes" id="UP000824083"/>
    </source>
</evidence>
<proteinExistence type="inferred from homology"/>
<dbReference type="Pfam" id="PF01035">
    <property type="entry name" value="DNA_binding_1"/>
    <property type="match status" value="1"/>
</dbReference>
<evidence type="ECO:0000256" key="9">
    <source>
        <dbReference type="HAMAP-Rule" id="MF_00772"/>
    </source>
</evidence>
<dbReference type="EMBL" id="DVMY01000030">
    <property type="protein sequence ID" value="HIU36944.1"/>
    <property type="molecule type" value="Genomic_DNA"/>
</dbReference>
<dbReference type="PANTHER" id="PTHR10815:SF5">
    <property type="entry name" value="METHYLATED-DNA--PROTEIN-CYSTEINE METHYLTRANSFERASE"/>
    <property type="match status" value="1"/>
</dbReference>
<dbReference type="Pfam" id="PF02870">
    <property type="entry name" value="Methyltransf_1N"/>
    <property type="match status" value="1"/>
</dbReference>
<keyword evidence="4 9" id="KW-0489">Methyltransferase</keyword>
<evidence type="ECO:0000256" key="6">
    <source>
        <dbReference type="ARBA" id="ARBA00022763"/>
    </source>
</evidence>
<organism evidence="12 13">
    <name type="scientific">Candidatus Aphodousia faecigallinarum</name>
    <dbReference type="NCBI Taxonomy" id="2840677"/>
    <lineage>
        <taxon>Bacteria</taxon>
        <taxon>Pseudomonadati</taxon>
        <taxon>Pseudomonadota</taxon>
        <taxon>Betaproteobacteria</taxon>
        <taxon>Burkholderiales</taxon>
        <taxon>Sutterellaceae</taxon>
        <taxon>Sutterellaceae incertae sedis</taxon>
        <taxon>Candidatus Aphodousia</taxon>
    </lineage>
</organism>
<feature type="domain" description="Methylguanine DNA methyltransferase ribonuclease-like" evidence="11">
    <location>
        <begin position="10"/>
        <end position="85"/>
    </location>
</feature>
<keyword evidence="6 9" id="KW-0227">DNA damage</keyword>
<dbReference type="InterPro" id="IPR001497">
    <property type="entry name" value="MethylDNA_cys_MeTrfase_AS"/>
</dbReference>
<dbReference type="InterPro" id="IPR008332">
    <property type="entry name" value="MethylG_MeTrfase_N"/>
</dbReference>
<protein>
    <recommendedName>
        <fullName evidence="9">Methylated-DNA--protein-cysteine methyltransferase</fullName>
        <ecNumber evidence="9">2.1.1.63</ecNumber>
    </recommendedName>
    <alternativeName>
        <fullName evidence="9">6-O-methylguanine-DNA methyltransferase</fullName>
        <shortName evidence="9">MGMT</shortName>
    </alternativeName>
    <alternativeName>
        <fullName evidence="9">O-6-methylguanine-DNA-alkyltransferase</fullName>
    </alternativeName>
</protein>
<dbReference type="Proteomes" id="UP000824083">
    <property type="component" value="Unassembled WGS sequence"/>
</dbReference>
<dbReference type="InterPro" id="IPR014048">
    <property type="entry name" value="MethylDNA_cys_MeTrfase_DNA-bd"/>
</dbReference>
<dbReference type="GO" id="GO:0005737">
    <property type="term" value="C:cytoplasm"/>
    <property type="evidence" value="ECO:0007669"/>
    <property type="project" value="UniProtKB-SubCell"/>
</dbReference>
<dbReference type="SUPFAM" id="SSF53155">
    <property type="entry name" value="Methylated DNA-protein cysteine methyltransferase domain"/>
    <property type="match status" value="1"/>
</dbReference>
<evidence type="ECO:0000256" key="7">
    <source>
        <dbReference type="ARBA" id="ARBA00023204"/>
    </source>
</evidence>
<accession>A0A9D1IJG4</accession>
<dbReference type="GO" id="GO:0003908">
    <property type="term" value="F:methylated-DNA-[protein]-cysteine S-methyltransferase activity"/>
    <property type="evidence" value="ECO:0007669"/>
    <property type="project" value="UniProtKB-UniRule"/>
</dbReference>
<comment type="function">
    <text evidence="9">Involved in the cellular defense against the biological effects of O6-methylguanine (O6-MeG) and O4-methylthymine (O4-MeT) in DNA. Repairs the methylated nucleobase in DNA by stoichiometrically transferring the methyl group to a cysteine residue in the enzyme. This is a suicide reaction: the enzyme is irreversibly inactivated.</text>
</comment>
<dbReference type="InterPro" id="IPR023546">
    <property type="entry name" value="MGMT"/>
</dbReference>
<dbReference type="GO" id="GO:0006307">
    <property type="term" value="P:DNA alkylation repair"/>
    <property type="evidence" value="ECO:0007669"/>
    <property type="project" value="UniProtKB-UniRule"/>
</dbReference>
<dbReference type="CDD" id="cd06445">
    <property type="entry name" value="ATase"/>
    <property type="match status" value="1"/>
</dbReference>
<dbReference type="FunFam" id="1.10.10.10:FF:000214">
    <property type="entry name" value="Methylated-DNA--protein-cysteine methyltransferase"/>
    <property type="match status" value="1"/>
</dbReference>
<evidence type="ECO:0000313" key="12">
    <source>
        <dbReference type="EMBL" id="HIU36944.1"/>
    </source>
</evidence>
<reference evidence="12" key="1">
    <citation type="submission" date="2020-10" db="EMBL/GenBank/DDBJ databases">
        <authorList>
            <person name="Gilroy R."/>
        </authorList>
    </citation>
    <scope>NUCLEOTIDE SEQUENCE</scope>
    <source>
        <strain evidence="12">7463</strain>
    </source>
</reference>
<dbReference type="HAMAP" id="MF_00772">
    <property type="entry name" value="OGT"/>
    <property type="match status" value="1"/>
</dbReference>
<evidence type="ECO:0000256" key="8">
    <source>
        <dbReference type="ARBA" id="ARBA00049348"/>
    </source>
</evidence>